<reference evidence="1" key="2">
    <citation type="journal article" date="2015" name="Data Brief">
        <title>Shoot transcriptome of the giant reed, Arundo donax.</title>
        <authorList>
            <person name="Barrero R.A."/>
            <person name="Guerrero F.D."/>
            <person name="Moolhuijzen P."/>
            <person name="Goolsby J.A."/>
            <person name="Tidwell J."/>
            <person name="Bellgard S.E."/>
            <person name="Bellgard M.I."/>
        </authorList>
    </citation>
    <scope>NUCLEOTIDE SEQUENCE</scope>
    <source>
        <tissue evidence="1">Shoot tissue taken approximately 20 cm above the soil surface</tissue>
    </source>
</reference>
<organism evidence="1">
    <name type="scientific">Arundo donax</name>
    <name type="common">Giant reed</name>
    <name type="synonym">Donax arundinaceus</name>
    <dbReference type="NCBI Taxonomy" id="35708"/>
    <lineage>
        <taxon>Eukaryota</taxon>
        <taxon>Viridiplantae</taxon>
        <taxon>Streptophyta</taxon>
        <taxon>Embryophyta</taxon>
        <taxon>Tracheophyta</taxon>
        <taxon>Spermatophyta</taxon>
        <taxon>Magnoliopsida</taxon>
        <taxon>Liliopsida</taxon>
        <taxon>Poales</taxon>
        <taxon>Poaceae</taxon>
        <taxon>PACMAD clade</taxon>
        <taxon>Arundinoideae</taxon>
        <taxon>Arundineae</taxon>
        <taxon>Arundo</taxon>
    </lineage>
</organism>
<protein>
    <submittedName>
        <fullName evidence="1">Uncharacterized protein</fullName>
    </submittedName>
</protein>
<reference evidence="1" key="1">
    <citation type="submission" date="2014-09" db="EMBL/GenBank/DDBJ databases">
        <authorList>
            <person name="Magalhaes I.L.F."/>
            <person name="Oliveira U."/>
            <person name="Santos F.R."/>
            <person name="Vidigal T.H.D.A."/>
            <person name="Brescovit A.D."/>
            <person name="Santos A.J."/>
        </authorList>
    </citation>
    <scope>NUCLEOTIDE SEQUENCE</scope>
    <source>
        <tissue evidence="1">Shoot tissue taken approximately 20 cm above the soil surface</tissue>
    </source>
</reference>
<name>A0A0A8ZCW4_ARUDO</name>
<evidence type="ECO:0000313" key="1">
    <source>
        <dbReference type="EMBL" id="JAD32702.1"/>
    </source>
</evidence>
<proteinExistence type="predicted"/>
<dbReference type="EMBL" id="GBRH01265193">
    <property type="protein sequence ID" value="JAD32702.1"/>
    <property type="molecule type" value="Transcribed_RNA"/>
</dbReference>
<sequence length="29" mass="2919">MCPCCSVLAPPSAQCSIHQAATLLASTTN</sequence>
<dbReference type="AlphaFoldDB" id="A0A0A8ZCW4"/>
<accession>A0A0A8ZCW4</accession>